<dbReference type="Pfam" id="PF03729">
    <property type="entry name" value="DUF308"/>
    <property type="match status" value="2"/>
</dbReference>
<dbReference type="Proteomes" id="UP000315369">
    <property type="component" value="Unassembled WGS sequence"/>
</dbReference>
<proteinExistence type="predicted"/>
<feature type="transmembrane region" description="Helical" evidence="1">
    <location>
        <begin position="105"/>
        <end position="127"/>
    </location>
</feature>
<evidence type="ECO:0000313" key="2">
    <source>
        <dbReference type="EMBL" id="TQF11773.1"/>
    </source>
</evidence>
<dbReference type="GO" id="GO:0005886">
    <property type="term" value="C:plasma membrane"/>
    <property type="evidence" value="ECO:0007669"/>
    <property type="project" value="TreeGrafter"/>
</dbReference>
<keyword evidence="1" id="KW-0472">Membrane</keyword>
<evidence type="ECO:0000256" key="1">
    <source>
        <dbReference type="SAM" id="Phobius"/>
    </source>
</evidence>
<reference evidence="2 3" key="1">
    <citation type="submission" date="2019-06" db="EMBL/GenBank/DDBJ databases">
        <authorList>
            <person name="Livingstone P."/>
            <person name="Whitworth D."/>
        </authorList>
    </citation>
    <scope>NUCLEOTIDE SEQUENCE [LARGE SCALE GENOMIC DNA]</scope>
    <source>
        <strain evidence="2 3">AM401</strain>
    </source>
</reference>
<evidence type="ECO:0000313" key="3">
    <source>
        <dbReference type="Proteomes" id="UP000315369"/>
    </source>
</evidence>
<feature type="transmembrane region" description="Helical" evidence="1">
    <location>
        <begin position="159"/>
        <end position="181"/>
    </location>
</feature>
<dbReference type="InterPro" id="IPR052712">
    <property type="entry name" value="Acid_resist_chaperone_HdeD"/>
</dbReference>
<feature type="transmembrane region" description="Helical" evidence="1">
    <location>
        <begin position="134"/>
        <end position="153"/>
    </location>
</feature>
<comment type="caution">
    <text evidence="2">The sequence shown here is derived from an EMBL/GenBank/DDBJ whole genome shotgun (WGS) entry which is preliminary data.</text>
</comment>
<keyword evidence="1" id="KW-0812">Transmembrane</keyword>
<name>A0A540WS00_9BACT</name>
<dbReference type="PANTHER" id="PTHR34989:SF1">
    <property type="entry name" value="PROTEIN HDED"/>
    <property type="match status" value="1"/>
</dbReference>
<feature type="transmembrane region" description="Helical" evidence="1">
    <location>
        <begin position="21"/>
        <end position="42"/>
    </location>
</feature>
<feature type="transmembrane region" description="Helical" evidence="1">
    <location>
        <begin position="48"/>
        <end position="67"/>
    </location>
</feature>
<gene>
    <name evidence="2" type="ORF">FJV41_32360</name>
</gene>
<dbReference type="PANTHER" id="PTHR34989">
    <property type="entry name" value="PROTEIN HDED"/>
    <property type="match status" value="1"/>
</dbReference>
<sequence>MDTSFKREPATGDRSKAASAAWGPPFVLGLLMAVLGFVALGASFLTSLVSVILFGALLAGTGIAEIVSSFRVRKAGGPFWLYLLSGVLSTVVGFFVLVYPAAGLGALTLLLAGYFFASGLFHVVTSLMDRYPQWGWDCAYGAISIALGVIVMAQWPVSAVWLVGTLVGISILMRGIALMAGSLELRRGLRRIAT</sequence>
<dbReference type="OrthoDB" id="9815400at2"/>
<protein>
    <submittedName>
        <fullName evidence="2">HdeD family acid-resistance protein</fullName>
    </submittedName>
</protein>
<feature type="transmembrane region" description="Helical" evidence="1">
    <location>
        <begin position="79"/>
        <end position="99"/>
    </location>
</feature>
<organism evidence="2 3">
    <name type="scientific">Myxococcus llanfairpwllgwyngyllgogerychwyrndrobwllllantysiliogogogochensis</name>
    <dbReference type="NCBI Taxonomy" id="2590453"/>
    <lineage>
        <taxon>Bacteria</taxon>
        <taxon>Pseudomonadati</taxon>
        <taxon>Myxococcota</taxon>
        <taxon>Myxococcia</taxon>
        <taxon>Myxococcales</taxon>
        <taxon>Cystobacterineae</taxon>
        <taxon>Myxococcaceae</taxon>
        <taxon>Myxococcus</taxon>
    </lineage>
</organism>
<dbReference type="InterPro" id="IPR005325">
    <property type="entry name" value="DUF308_memb"/>
</dbReference>
<dbReference type="AlphaFoldDB" id="A0A540WS00"/>
<keyword evidence="3" id="KW-1185">Reference proteome</keyword>
<dbReference type="EMBL" id="VIFM01000170">
    <property type="protein sequence ID" value="TQF11773.1"/>
    <property type="molecule type" value="Genomic_DNA"/>
</dbReference>
<keyword evidence="1" id="KW-1133">Transmembrane helix</keyword>
<accession>A0A540WS00</accession>